<reference evidence="6" key="1">
    <citation type="submission" date="2015-07" db="EMBL/GenBank/DDBJ databases">
        <title>Transcriptome Assembly of Anthurium amnicola.</title>
        <authorList>
            <person name="Suzuki J."/>
        </authorList>
    </citation>
    <scope>NUCLEOTIDE SEQUENCE</scope>
</reference>
<evidence type="ECO:0000259" key="5">
    <source>
        <dbReference type="Pfam" id="PF01915"/>
    </source>
</evidence>
<dbReference type="FunFam" id="3.40.50.1700:FF:000002">
    <property type="entry name" value="Glycosyl hydrolase family protein"/>
    <property type="match status" value="1"/>
</dbReference>
<feature type="transmembrane region" description="Helical" evidence="3">
    <location>
        <begin position="39"/>
        <end position="57"/>
    </location>
</feature>
<evidence type="ECO:0000256" key="1">
    <source>
        <dbReference type="ARBA" id="ARBA00022801"/>
    </source>
</evidence>
<feature type="domain" description="Glycoside hydrolase family 3 N-terminal" evidence="4">
    <location>
        <begin position="89"/>
        <end position="417"/>
    </location>
</feature>
<accession>A0A1D1Z2X2</accession>
<evidence type="ECO:0000256" key="3">
    <source>
        <dbReference type="SAM" id="Phobius"/>
    </source>
</evidence>
<dbReference type="SUPFAM" id="SSF51445">
    <property type="entry name" value="(Trans)glycosidases"/>
    <property type="match status" value="1"/>
</dbReference>
<dbReference type="Gene3D" id="3.20.20.300">
    <property type="entry name" value="Glycoside hydrolase, family 3, N-terminal domain"/>
    <property type="match status" value="1"/>
</dbReference>
<dbReference type="InterPro" id="IPR051915">
    <property type="entry name" value="Cellulose_Degrad_GH3"/>
</dbReference>
<dbReference type="PRINTS" id="PR00133">
    <property type="entry name" value="GLHYDRLASE3"/>
</dbReference>
<dbReference type="GO" id="GO:0008422">
    <property type="term" value="F:beta-glucosidase activity"/>
    <property type="evidence" value="ECO:0007669"/>
    <property type="project" value="TreeGrafter"/>
</dbReference>
<feature type="domain" description="Glycoside hydrolase family 3 C-terminal" evidence="5">
    <location>
        <begin position="454"/>
        <end position="663"/>
    </location>
</feature>
<dbReference type="PANTHER" id="PTHR30620:SF120">
    <property type="entry name" value="GLYCOSYL HYDROLASE FAMILY 3 N TERMINAL DOMAIN CONTAINING PROTEIN, EXPRESSED"/>
    <property type="match status" value="1"/>
</dbReference>
<organism evidence="6">
    <name type="scientific">Anthurium amnicola</name>
    <dbReference type="NCBI Taxonomy" id="1678845"/>
    <lineage>
        <taxon>Eukaryota</taxon>
        <taxon>Viridiplantae</taxon>
        <taxon>Streptophyta</taxon>
        <taxon>Embryophyta</taxon>
        <taxon>Tracheophyta</taxon>
        <taxon>Spermatophyta</taxon>
        <taxon>Magnoliopsida</taxon>
        <taxon>Liliopsida</taxon>
        <taxon>Araceae</taxon>
        <taxon>Pothoideae</taxon>
        <taxon>Potheae</taxon>
        <taxon>Anthurium</taxon>
    </lineage>
</organism>
<dbReference type="InterPro" id="IPR036881">
    <property type="entry name" value="Glyco_hydro_3_C_sf"/>
</dbReference>
<dbReference type="InterPro" id="IPR001764">
    <property type="entry name" value="Glyco_hydro_3_N"/>
</dbReference>
<dbReference type="AlphaFoldDB" id="A0A1D1Z2X2"/>
<dbReference type="GO" id="GO:0009251">
    <property type="term" value="P:glucan catabolic process"/>
    <property type="evidence" value="ECO:0007669"/>
    <property type="project" value="TreeGrafter"/>
</dbReference>
<dbReference type="EMBL" id="GDJX01006683">
    <property type="protein sequence ID" value="JAT61253.1"/>
    <property type="molecule type" value="Transcribed_RNA"/>
</dbReference>
<name>A0A1D1Z2X2_9ARAE</name>
<dbReference type="Gene3D" id="3.40.50.1700">
    <property type="entry name" value="Glycoside hydrolase family 3 C-terminal domain"/>
    <property type="match status" value="1"/>
</dbReference>
<dbReference type="PANTHER" id="PTHR30620">
    <property type="entry name" value="PERIPLASMIC BETA-GLUCOSIDASE-RELATED"/>
    <property type="match status" value="1"/>
</dbReference>
<dbReference type="InterPro" id="IPR017853">
    <property type="entry name" value="GH"/>
</dbReference>
<dbReference type="Pfam" id="PF01915">
    <property type="entry name" value="Glyco_hydro_3_C"/>
    <property type="match status" value="1"/>
</dbReference>
<protein>
    <submittedName>
        <fullName evidence="6">Lysosomal beta glucosidase</fullName>
    </submittedName>
</protein>
<keyword evidence="2" id="KW-0326">Glycosidase</keyword>
<dbReference type="InterPro" id="IPR036962">
    <property type="entry name" value="Glyco_hydro_3_N_sf"/>
</dbReference>
<sequence>MCCSQAKCCVSCCFASVPWSMALVFSFLKTQASWRRLQAHLHMGSFWISFVTLVFLYCCTTRGGADSVKYKDPNQPLNVRINDLVSRMTLAEKIGQMIQIERTEASAEVIQKYFVGSVLSGAGSVPFPKAPPEAWVDMVNGFQKSALSTRLGIPIIYGIDAVHGHNSVYRATIFPHNIGIGATGDPSLAKRIGAATALEVRATGIHYVFAPCVAVCRDPRWGRCYESYSEDPKIVHEMTETISGLQGDIPGNLRKGVPFIAGKDKVAACAKHYVGDGGTNRGIDEGNTITNRHGLLSTHMAPYYSAVVRGVATVMVSFSSWNGVKMHANHDLVTKFLKGTLRFRGFVISDWQGIEKISNPPYSNYSYSIQAGIQAGIDMVMSPFNFTEFINDLTYHVNNDIIPMSRIDDAVRRILRVKFSMGLFENPVADLSLVNQLGSQEHRELAREAVRKSLVLLKNGKSSDKPVLPLPKKAAKILVAGSHADNLGYQCGGWTMEWLGFDGNNRTIGTTILDAVNSSVDPMTQVIYSRNPDADFIKQHEFSYAIVAVGEYPYAEMFGDSSSLTMIEPGPSIIQNVCNSTKCVVIIISGRPVVIEPYLDMMDALVAAWLPGTEGQGIADVLFGCHEFSGKLPRTWFKSVDQLPMNVGDPHYDPLFPFGFGLTTNTTKTSL</sequence>
<dbReference type="Pfam" id="PF00933">
    <property type="entry name" value="Glyco_hydro_3"/>
    <property type="match status" value="1"/>
</dbReference>
<proteinExistence type="predicted"/>
<dbReference type="SUPFAM" id="SSF52279">
    <property type="entry name" value="Beta-D-glucan exohydrolase, C-terminal domain"/>
    <property type="match status" value="1"/>
</dbReference>
<dbReference type="FunFam" id="3.20.20.300:FF:000003">
    <property type="entry name" value="Beta-D-glucan exohydrolase isoenzyme ExoI"/>
    <property type="match status" value="1"/>
</dbReference>
<keyword evidence="1" id="KW-0378">Hydrolase</keyword>
<keyword evidence="3" id="KW-0472">Membrane</keyword>
<dbReference type="InterPro" id="IPR002772">
    <property type="entry name" value="Glyco_hydro_3_C"/>
</dbReference>
<gene>
    <name evidence="6" type="primary">gluA_6</name>
    <name evidence="6" type="ORF">g.57031</name>
</gene>
<evidence type="ECO:0000313" key="6">
    <source>
        <dbReference type="EMBL" id="JAT61253.1"/>
    </source>
</evidence>
<keyword evidence="3" id="KW-0812">Transmembrane</keyword>
<keyword evidence="3" id="KW-1133">Transmembrane helix</keyword>
<evidence type="ECO:0000256" key="2">
    <source>
        <dbReference type="ARBA" id="ARBA00023295"/>
    </source>
</evidence>
<evidence type="ECO:0000259" key="4">
    <source>
        <dbReference type="Pfam" id="PF00933"/>
    </source>
</evidence>